<gene>
    <name evidence="1" type="ORF">ERS132440_02129</name>
</gene>
<reference evidence="1 2" key="1">
    <citation type="submission" date="2016-02" db="EMBL/GenBank/DDBJ databases">
        <authorList>
            <consortium name="Pathogen Informatics"/>
        </authorList>
    </citation>
    <scope>NUCLEOTIDE SEQUENCE [LARGE SCALE GENOMIC DNA]</scope>
    <source>
        <strain evidence="1 2">LSS78</strain>
    </source>
</reference>
<name>A0A0Z8LJ58_STRSU</name>
<evidence type="ECO:0000313" key="2">
    <source>
        <dbReference type="Proteomes" id="UP000074356"/>
    </source>
</evidence>
<dbReference type="Proteomes" id="UP000074356">
    <property type="component" value="Unassembled WGS sequence"/>
</dbReference>
<dbReference type="EMBL" id="FIIB01000035">
    <property type="protein sequence ID" value="CYV91691.1"/>
    <property type="molecule type" value="Genomic_DNA"/>
</dbReference>
<proteinExistence type="predicted"/>
<accession>A0A0Z8LJ58</accession>
<evidence type="ECO:0000313" key="1">
    <source>
        <dbReference type="EMBL" id="CYV91691.1"/>
    </source>
</evidence>
<protein>
    <submittedName>
        <fullName evidence="1">Helix-hairpin-helix motif:HhH-GPD</fullName>
    </submittedName>
</protein>
<dbReference type="AlphaFoldDB" id="A0A0Z8LJ58"/>
<organism evidence="1 2">
    <name type="scientific">Streptococcus suis</name>
    <dbReference type="NCBI Taxonomy" id="1307"/>
    <lineage>
        <taxon>Bacteria</taxon>
        <taxon>Bacillati</taxon>
        <taxon>Bacillota</taxon>
        <taxon>Bacilli</taxon>
        <taxon>Lactobacillales</taxon>
        <taxon>Streptococcaceae</taxon>
        <taxon>Streptococcus</taxon>
    </lineage>
</organism>
<sequence length="41" mass="4805">MHSLQTKITLKDAQELHALIDEHGKQFRLTKGQLDESWLMI</sequence>